<dbReference type="OrthoDB" id="1305239at2759"/>
<reference evidence="3" key="1">
    <citation type="journal article" date="2014" name="Nat. Commun.">
        <title>The tobacco genome sequence and its comparison with those of tomato and potato.</title>
        <authorList>
            <person name="Sierro N."/>
            <person name="Battey J.N."/>
            <person name="Ouadi S."/>
            <person name="Bakaher N."/>
            <person name="Bovet L."/>
            <person name="Willig A."/>
            <person name="Goepfert S."/>
            <person name="Peitsch M.C."/>
            <person name="Ivanov N.V."/>
        </authorList>
    </citation>
    <scope>NUCLEOTIDE SEQUENCE [LARGE SCALE GENOMIC DNA]</scope>
</reference>
<evidence type="ECO:0000313" key="3">
    <source>
        <dbReference type="Proteomes" id="UP000790787"/>
    </source>
</evidence>
<dbReference type="PaxDb" id="4097-A0A1S3YVJ8"/>
<feature type="region of interest" description="Disordered" evidence="2">
    <location>
        <begin position="1"/>
        <end position="121"/>
    </location>
</feature>
<comment type="similarity">
    <text evidence="1">Belongs to the LEA type 1 family.</text>
</comment>
<dbReference type="GeneID" id="107780126"/>
<dbReference type="RefSeq" id="XP_016456133.1">
    <property type="nucleotide sequence ID" value="XM_016600647.1"/>
</dbReference>
<accession>A0A1S3YVJ8</accession>
<sequence length="121" mass="12787">MQGVNEKTANAAASAKSGMEKTKAAIEEKAERITTRDPLKKEMATEKKDDRKTAAELNKREAKDQNAATRDSGAQGYTTTGVPEYSTTAYDPTEDVTGGGGPMRSGHPTSAGSIQDSSFPC</sequence>
<evidence type="ECO:0000256" key="2">
    <source>
        <dbReference type="SAM" id="MobiDB-lite"/>
    </source>
</evidence>
<feature type="compositionally biased region" description="Polar residues" evidence="2">
    <location>
        <begin position="75"/>
        <end position="90"/>
    </location>
</feature>
<dbReference type="OMA" id="MQGVNEK"/>
<evidence type="ECO:0000256" key="1">
    <source>
        <dbReference type="ARBA" id="ARBA00010975"/>
    </source>
</evidence>
<protein>
    <submittedName>
        <fullName evidence="4">Protein LE25-like</fullName>
    </submittedName>
</protein>
<organism evidence="3 4">
    <name type="scientific">Nicotiana tabacum</name>
    <name type="common">Common tobacco</name>
    <dbReference type="NCBI Taxonomy" id="4097"/>
    <lineage>
        <taxon>Eukaryota</taxon>
        <taxon>Viridiplantae</taxon>
        <taxon>Streptophyta</taxon>
        <taxon>Embryophyta</taxon>
        <taxon>Tracheophyta</taxon>
        <taxon>Spermatophyta</taxon>
        <taxon>Magnoliopsida</taxon>
        <taxon>eudicotyledons</taxon>
        <taxon>Gunneridae</taxon>
        <taxon>Pentapetalae</taxon>
        <taxon>asterids</taxon>
        <taxon>lamiids</taxon>
        <taxon>Solanales</taxon>
        <taxon>Solanaceae</taxon>
        <taxon>Nicotianoideae</taxon>
        <taxon>Nicotianeae</taxon>
        <taxon>Nicotiana</taxon>
    </lineage>
</organism>
<dbReference type="PANTHER" id="PTHR33493:SF2">
    <property type="entry name" value="LATE EMBRYOGENESIS ABUNDANT PROTEIN 46"/>
    <property type="match status" value="1"/>
</dbReference>
<dbReference type="GO" id="GO:0009793">
    <property type="term" value="P:embryo development ending in seed dormancy"/>
    <property type="evidence" value="ECO:0007669"/>
    <property type="project" value="InterPro"/>
</dbReference>
<dbReference type="RefSeq" id="XP_016456133.1">
    <property type="nucleotide sequence ID" value="XM_016600647.2"/>
</dbReference>
<dbReference type="InterPro" id="IPR005513">
    <property type="entry name" value="LEA_1"/>
</dbReference>
<name>A0A1S3YVJ8_TOBAC</name>
<evidence type="ECO:0000313" key="4">
    <source>
        <dbReference type="RefSeq" id="XP_016456133.1"/>
    </source>
</evidence>
<gene>
    <name evidence="4" type="primary">LOC107780126</name>
</gene>
<feature type="compositionally biased region" description="Basic and acidic residues" evidence="2">
    <location>
        <begin position="18"/>
        <end position="64"/>
    </location>
</feature>
<dbReference type="AlphaFoldDB" id="A0A1S3YVJ8"/>
<keyword evidence="3" id="KW-1185">Reference proteome</keyword>
<dbReference type="PANTHER" id="PTHR33493">
    <property type="entry name" value="LATE EMBRYOGENESIS ABUNDANT PROTEIN 6-RELATED"/>
    <property type="match status" value="1"/>
</dbReference>
<proteinExistence type="inferred from homology"/>
<feature type="compositionally biased region" description="Polar residues" evidence="2">
    <location>
        <begin position="107"/>
        <end position="121"/>
    </location>
</feature>
<reference evidence="4" key="2">
    <citation type="submission" date="2025-08" db="UniProtKB">
        <authorList>
            <consortium name="RefSeq"/>
        </authorList>
    </citation>
    <scope>IDENTIFICATION</scope>
    <source>
        <tissue evidence="4">Leaf</tissue>
    </source>
</reference>
<dbReference type="Pfam" id="PF03760">
    <property type="entry name" value="LEA_1"/>
    <property type="match status" value="1"/>
</dbReference>
<dbReference type="KEGG" id="nta:107780126"/>
<dbReference type="STRING" id="4097.A0A1S3YVJ8"/>
<dbReference type="Proteomes" id="UP000790787">
    <property type="component" value="Chromosome 4"/>
</dbReference>